<feature type="binding site" evidence="15">
    <location>
        <position position="137"/>
    </location>
    <ligand>
        <name>Fe cation</name>
        <dbReference type="ChEBI" id="CHEBI:24875"/>
    </ligand>
</feature>
<comment type="subcellular location">
    <subcellularLocation>
        <location evidence="2">Cytoplasm</location>
    </subcellularLocation>
</comment>
<keyword evidence="7" id="KW-0678">Repressor</keyword>
<dbReference type="InterPro" id="IPR043135">
    <property type="entry name" value="Fur_C"/>
</dbReference>
<dbReference type="Pfam" id="PF01475">
    <property type="entry name" value="FUR"/>
    <property type="match status" value="1"/>
</dbReference>
<dbReference type="GO" id="GO:0000976">
    <property type="term" value="F:transcription cis-regulatory region binding"/>
    <property type="evidence" value="ECO:0007669"/>
    <property type="project" value="TreeGrafter"/>
</dbReference>
<dbReference type="GO" id="GO:0003700">
    <property type="term" value="F:DNA-binding transcription factor activity"/>
    <property type="evidence" value="ECO:0007669"/>
    <property type="project" value="InterPro"/>
</dbReference>
<feature type="binding site" evidence="14">
    <location>
        <position position="108"/>
    </location>
    <ligand>
        <name>Zn(2+)</name>
        <dbReference type="ChEBI" id="CHEBI:29105"/>
    </ligand>
</feature>
<feature type="binding site" evidence="15">
    <location>
        <position position="101"/>
    </location>
    <ligand>
        <name>Fe cation</name>
        <dbReference type="ChEBI" id="CHEBI:24875"/>
    </ligand>
</feature>
<evidence type="ECO:0000256" key="12">
    <source>
        <dbReference type="ARBA" id="ARBA00023125"/>
    </source>
</evidence>
<dbReference type="GO" id="GO:0005829">
    <property type="term" value="C:cytosol"/>
    <property type="evidence" value="ECO:0007669"/>
    <property type="project" value="TreeGrafter"/>
</dbReference>
<dbReference type="InterPro" id="IPR036388">
    <property type="entry name" value="WH-like_DNA-bd_sf"/>
</dbReference>
<evidence type="ECO:0000313" key="16">
    <source>
        <dbReference type="EMBL" id="RQD88639.1"/>
    </source>
</evidence>
<dbReference type="STRING" id="1813019.A2J15_02230"/>
<dbReference type="FunFam" id="3.30.1490.190:FF:000001">
    <property type="entry name" value="Ferric uptake regulation protein"/>
    <property type="match status" value="1"/>
</dbReference>
<evidence type="ECO:0000256" key="14">
    <source>
        <dbReference type="PIRSR" id="PIRSR602481-1"/>
    </source>
</evidence>
<feature type="binding site" evidence="14">
    <location>
        <position position="145"/>
    </location>
    <ligand>
        <name>Zn(2+)</name>
        <dbReference type="ChEBI" id="CHEBI:29105"/>
    </ligand>
</feature>
<accession>A0A424Z3D6</accession>
<evidence type="ECO:0000313" key="17">
    <source>
        <dbReference type="Proteomes" id="UP000286095"/>
    </source>
</evidence>
<evidence type="ECO:0000256" key="9">
    <source>
        <dbReference type="ARBA" id="ARBA00022833"/>
    </source>
</evidence>
<keyword evidence="9 14" id="KW-0862">Zinc</keyword>
<evidence type="ECO:0000256" key="7">
    <source>
        <dbReference type="ARBA" id="ARBA00022491"/>
    </source>
</evidence>
<dbReference type="AlphaFoldDB" id="A0A424Z3D6"/>
<sequence length="158" mass="18179">MLIENVEYDVLLERFKKILRQGGLKYTKQREALLKTLYHSENHYTPESLYMEIKQVEPGLNVGIATVYRTLNLLEEAEMVTSISFGSAGKKYELANKPHHDHMICKNCGKIVEFENPIIERQQALIAKEHGFKLTGHLMQLYGVCGECNNQQKVKVKI</sequence>
<dbReference type="GO" id="GO:0045892">
    <property type="term" value="P:negative regulation of DNA-templated transcription"/>
    <property type="evidence" value="ECO:0007669"/>
    <property type="project" value="TreeGrafter"/>
</dbReference>
<dbReference type="RefSeq" id="WP_124134107.1">
    <property type="nucleotide sequence ID" value="NZ_QURW01000001.1"/>
</dbReference>
<comment type="cofactor">
    <cofactor evidence="14">
        <name>Zn(2+)</name>
        <dbReference type="ChEBI" id="CHEBI:29105"/>
    </cofactor>
    <text evidence="14">Binds 1 zinc ion per subunit.</text>
</comment>
<gene>
    <name evidence="16" type="ORF">DZD40_00105</name>
</gene>
<evidence type="ECO:0000256" key="1">
    <source>
        <dbReference type="ARBA" id="ARBA00002997"/>
    </source>
</evidence>
<keyword evidence="6" id="KW-0963">Cytoplasm</keyword>
<keyword evidence="12" id="KW-0238">DNA-binding</keyword>
<comment type="function">
    <text evidence="1">Acts as a global negative controlling element, employing Fe(2+) as a cofactor to bind the operator of the repressed genes.</text>
</comment>
<comment type="cofactor">
    <cofactor evidence="15">
        <name>Mn(2+)</name>
        <dbReference type="ChEBI" id="CHEBI:29035"/>
    </cofactor>
    <cofactor evidence="15">
        <name>Fe(2+)</name>
        <dbReference type="ChEBI" id="CHEBI:29033"/>
    </cofactor>
    <text evidence="15">Binds 1 Mn(2+) or Fe(2+) ion per subunit.</text>
</comment>
<proteinExistence type="inferred from homology"/>
<dbReference type="CDD" id="cd07153">
    <property type="entry name" value="Fur_like"/>
    <property type="match status" value="1"/>
</dbReference>
<name>A0A424Z3D6_9BACT</name>
<organism evidence="16 17">
    <name type="scientific">Campylobacter hepaticus</name>
    <dbReference type="NCBI Taxonomy" id="1813019"/>
    <lineage>
        <taxon>Bacteria</taxon>
        <taxon>Pseudomonadati</taxon>
        <taxon>Campylobacterota</taxon>
        <taxon>Epsilonproteobacteria</taxon>
        <taxon>Campylobacterales</taxon>
        <taxon>Campylobacteraceae</taxon>
        <taxon>Campylobacter</taxon>
    </lineage>
</organism>
<dbReference type="Proteomes" id="UP000286095">
    <property type="component" value="Unassembled WGS sequence"/>
</dbReference>
<dbReference type="GO" id="GO:1900705">
    <property type="term" value="P:negative regulation of siderophore biosynthetic process"/>
    <property type="evidence" value="ECO:0007669"/>
    <property type="project" value="TreeGrafter"/>
</dbReference>
<evidence type="ECO:0000256" key="8">
    <source>
        <dbReference type="ARBA" id="ARBA00022723"/>
    </source>
</evidence>
<evidence type="ECO:0000256" key="5">
    <source>
        <dbReference type="ARBA" id="ARBA00020910"/>
    </source>
</evidence>
<evidence type="ECO:0000256" key="13">
    <source>
        <dbReference type="ARBA" id="ARBA00023163"/>
    </source>
</evidence>
<dbReference type="GO" id="GO:0008270">
    <property type="term" value="F:zinc ion binding"/>
    <property type="evidence" value="ECO:0007669"/>
    <property type="project" value="TreeGrafter"/>
</dbReference>
<feature type="binding site" evidence="14">
    <location>
        <position position="148"/>
    </location>
    <ligand>
        <name>Zn(2+)</name>
        <dbReference type="ChEBI" id="CHEBI:29105"/>
    </ligand>
</feature>
<evidence type="ECO:0000256" key="15">
    <source>
        <dbReference type="PIRSR" id="PIRSR602481-2"/>
    </source>
</evidence>
<evidence type="ECO:0000256" key="10">
    <source>
        <dbReference type="ARBA" id="ARBA00023004"/>
    </source>
</evidence>
<dbReference type="PANTHER" id="PTHR33202">
    <property type="entry name" value="ZINC UPTAKE REGULATION PROTEIN"/>
    <property type="match status" value="1"/>
</dbReference>
<evidence type="ECO:0000256" key="3">
    <source>
        <dbReference type="ARBA" id="ARBA00007957"/>
    </source>
</evidence>
<evidence type="ECO:0000256" key="4">
    <source>
        <dbReference type="ARBA" id="ARBA00011738"/>
    </source>
</evidence>
<evidence type="ECO:0000256" key="6">
    <source>
        <dbReference type="ARBA" id="ARBA00022490"/>
    </source>
</evidence>
<comment type="similarity">
    <text evidence="3">Belongs to the Fur family.</text>
</comment>
<comment type="subunit">
    <text evidence="4">Homodimer.</text>
</comment>
<dbReference type="InterPro" id="IPR036390">
    <property type="entry name" value="WH_DNA-bd_sf"/>
</dbReference>
<dbReference type="Gene3D" id="1.10.10.10">
    <property type="entry name" value="Winged helix-like DNA-binding domain superfamily/Winged helix DNA-binding domain"/>
    <property type="match status" value="1"/>
</dbReference>
<keyword evidence="10 15" id="KW-0408">Iron</keyword>
<keyword evidence="8 14" id="KW-0479">Metal-binding</keyword>
<dbReference type="InterPro" id="IPR002481">
    <property type="entry name" value="FUR"/>
</dbReference>
<reference evidence="16 17" key="1">
    <citation type="submission" date="2018-08" db="EMBL/GenBank/DDBJ databases">
        <title>Survival mechanisms of Campylobacter hepaticus identified by genomic analysis and comparative transcriptomic analysis of in vivo and in vitro derived bacteria.</title>
        <authorList>
            <person name="Van T.T.H."/>
            <person name="Moore R.J."/>
        </authorList>
    </citation>
    <scope>NUCLEOTIDE SEQUENCE [LARGE SCALE GENOMIC DNA]</scope>
    <source>
        <strain evidence="16 17">54L</strain>
    </source>
</reference>
<feature type="binding site" evidence="15">
    <location>
        <position position="120"/>
    </location>
    <ligand>
        <name>Fe cation</name>
        <dbReference type="ChEBI" id="CHEBI:24875"/>
    </ligand>
</feature>
<dbReference type="PANTHER" id="PTHR33202:SF2">
    <property type="entry name" value="FERRIC UPTAKE REGULATION PROTEIN"/>
    <property type="match status" value="1"/>
</dbReference>
<dbReference type="EMBL" id="QURW01000001">
    <property type="protein sequence ID" value="RQD88639.1"/>
    <property type="molecule type" value="Genomic_DNA"/>
</dbReference>
<feature type="binding site" evidence="15">
    <location>
        <position position="99"/>
    </location>
    <ligand>
        <name>Fe cation</name>
        <dbReference type="ChEBI" id="CHEBI:24875"/>
    </ligand>
</feature>
<protein>
    <recommendedName>
        <fullName evidence="5">Ferric uptake regulation protein</fullName>
    </recommendedName>
</protein>
<keyword evidence="13" id="KW-0804">Transcription</keyword>
<feature type="binding site" evidence="14">
    <location>
        <position position="105"/>
    </location>
    <ligand>
        <name>Zn(2+)</name>
        <dbReference type="ChEBI" id="CHEBI:29105"/>
    </ligand>
</feature>
<keyword evidence="11" id="KW-0805">Transcription regulation</keyword>
<evidence type="ECO:0000256" key="11">
    <source>
        <dbReference type="ARBA" id="ARBA00023015"/>
    </source>
</evidence>
<dbReference type="SUPFAM" id="SSF46785">
    <property type="entry name" value="Winged helix' DNA-binding domain"/>
    <property type="match status" value="1"/>
</dbReference>
<comment type="caution">
    <text evidence="16">The sequence shown here is derived from an EMBL/GenBank/DDBJ whole genome shotgun (WGS) entry which is preliminary data.</text>
</comment>
<evidence type="ECO:0000256" key="2">
    <source>
        <dbReference type="ARBA" id="ARBA00004496"/>
    </source>
</evidence>
<dbReference type="Gene3D" id="3.30.1490.190">
    <property type="match status" value="1"/>
</dbReference>